<reference evidence="1" key="3">
    <citation type="submission" date="2025-09" db="UniProtKB">
        <authorList>
            <consortium name="Ensembl"/>
        </authorList>
    </citation>
    <scope>IDENTIFICATION</scope>
</reference>
<proteinExistence type="predicted"/>
<name>A0A8C5HAA5_GOUWI</name>
<accession>A0A8C5HAA5</accession>
<reference evidence="1" key="1">
    <citation type="submission" date="2020-06" db="EMBL/GenBank/DDBJ databases">
        <authorList>
            <consortium name="Wellcome Sanger Institute Data Sharing"/>
        </authorList>
    </citation>
    <scope>NUCLEOTIDE SEQUENCE [LARGE SCALE GENOMIC DNA]</scope>
</reference>
<sequence>DMLFKEMKSLWNCGSITCIICLTCVGSQLSISSSSASSFSGPVQLCLEMSVFTQLIKSKKWELILHYVFKSNTYS</sequence>
<organism evidence="1 2">
    <name type="scientific">Gouania willdenowi</name>
    <name type="common">Blunt-snouted clingfish</name>
    <name type="synonym">Lepadogaster willdenowi</name>
    <dbReference type="NCBI Taxonomy" id="441366"/>
    <lineage>
        <taxon>Eukaryota</taxon>
        <taxon>Metazoa</taxon>
        <taxon>Chordata</taxon>
        <taxon>Craniata</taxon>
        <taxon>Vertebrata</taxon>
        <taxon>Euteleostomi</taxon>
        <taxon>Actinopterygii</taxon>
        <taxon>Neopterygii</taxon>
        <taxon>Teleostei</taxon>
        <taxon>Neoteleostei</taxon>
        <taxon>Acanthomorphata</taxon>
        <taxon>Ovalentaria</taxon>
        <taxon>Blenniimorphae</taxon>
        <taxon>Blenniiformes</taxon>
        <taxon>Gobiesocoidei</taxon>
        <taxon>Gobiesocidae</taxon>
        <taxon>Gobiesocinae</taxon>
        <taxon>Gouania</taxon>
    </lineage>
</organism>
<protein>
    <submittedName>
        <fullName evidence="1">Uncharacterized protein</fullName>
    </submittedName>
</protein>
<dbReference type="Proteomes" id="UP000694680">
    <property type="component" value="Chromosome 1"/>
</dbReference>
<evidence type="ECO:0000313" key="1">
    <source>
        <dbReference type="Ensembl" id="ENSGWIP00000042609.1"/>
    </source>
</evidence>
<dbReference type="AlphaFoldDB" id="A0A8C5HAA5"/>
<reference evidence="1" key="2">
    <citation type="submission" date="2025-08" db="UniProtKB">
        <authorList>
            <consortium name="Ensembl"/>
        </authorList>
    </citation>
    <scope>IDENTIFICATION</scope>
</reference>
<evidence type="ECO:0000313" key="2">
    <source>
        <dbReference type="Proteomes" id="UP000694680"/>
    </source>
</evidence>
<dbReference type="Ensembl" id="ENSGWIT00000046234.1">
    <property type="protein sequence ID" value="ENSGWIP00000042609.1"/>
    <property type="gene ID" value="ENSGWIG00000021370.1"/>
</dbReference>
<keyword evidence="2" id="KW-1185">Reference proteome</keyword>